<dbReference type="Proteomes" id="UP000003494">
    <property type="component" value="Unassembled WGS sequence"/>
</dbReference>
<evidence type="ECO:0000313" key="1">
    <source>
        <dbReference type="EMBL" id="EEP28815.1"/>
    </source>
</evidence>
<gene>
    <name evidence="1" type="ORF">GCWU000342_00157</name>
</gene>
<comment type="caution">
    <text evidence="1">The sequence shown here is derived from an EMBL/GenBank/DDBJ whole genome shotgun (WGS) entry which is preliminary data.</text>
</comment>
<reference evidence="1" key="1">
    <citation type="submission" date="2009-04" db="EMBL/GenBank/DDBJ databases">
        <authorList>
            <person name="Weinstock G."/>
            <person name="Sodergren E."/>
            <person name="Clifton S."/>
            <person name="Fulton L."/>
            <person name="Fulton B."/>
            <person name="Courtney L."/>
            <person name="Fronick C."/>
            <person name="Harrison M."/>
            <person name="Strong C."/>
            <person name="Farmer C."/>
            <person name="Delahaunty K."/>
            <person name="Markovic C."/>
            <person name="Hall O."/>
            <person name="Minx P."/>
            <person name="Tomlinson C."/>
            <person name="Mitreva M."/>
            <person name="Nelson J."/>
            <person name="Hou S."/>
            <person name="Wollam A."/>
            <person name="Pepin K.H."/>
            <person name="Johnson M."/>
            <person name="Bhonagiri V."/>
            <person name="Nash W.E."/>
            <person name="Warren W."/>
            <person name="Chinwalla A."/>
            <person name="Mardis E.R."/>
            <person name="Wilson R.K."/>
        </authorList>
    </citation>
    <scope>NUCLEOTIDE SEQUENCE [LARGE SCALE GENOMIC DNA]</scope>
    <source>
        <strain evidence="1">DSM 14600</strain>
    </source>
</reference>
<accession>C4G7Z1</accession>
<evidence type="ECO:0000313" key="2">
    <source>
        <dbReference type="Proteomes" id="UP000003494"/>
    </source>
</evidence>
<name>C4G7Z1_9FIRM</name>
<dbReference type="EMBL" id="ACIP02000001">
    <property type="protein sequence ID" value="EEP28815.1"/>
    <property type="molecule type" value="Genomic_DNA"/>
</dbReference>
<proteinExistence type="predicted"/>
<sequence>MRDPTWSVDGLYIGYKFQSTGPVRDPTISDAQGRFNSLISIHGSREGPDLRPS</sequence>
<organism evidence="1 2">
    <name type="scientific">Shuttleworthella satelles DSM 14600</name>
    <dbReference type="NCBI Taxonomy" id="626523"/>
    <lineage>
        <taxon>Bacteria</taxon>
        <taxon>Bacillati</taxon>
        <taxon>Bacillota</taxon>
        <taxon>Clostridia</taxon>
        <taxon>Lachnospirales</taxon>
        <taxon>Lachnospiraceae</taxon>
        <taxon>Shuttleworthella</taxon>
    </lineage>
</organism>
<dbReference type="STRING" id="626523.GCWU000342_00157"/>
<dbReference type="AlphaFoldDB" id="C4G7Z1"/>
<protein>
    <submittedName>
        <fullName evidence="1">Uncharacterized protein</fullName>
    </submittedName>
</protein>
<keyword evidence="2" id="KW-1185">Reference proteome</keyword>
<dbReference type="HOGENOM" id="CLU_3066172_0_0_9"/>